<evidence type="ECO:0000256" key="4">
    <source>
        <dbReference type="ARBA" id="ARBA00022917"/>
    </source>
</evidence>
<keyword evidence="5" id="KW-0030">Aminoacyl-tRNA synthetase</keyword>
<dbReference type="InterPro" id="IPR006195">
    <property type="entry name" value="aa-tRNA-synth_II"/>
</dbReference>
<protein>
    <submittedName>
        <fullName evidence="8">Pyrrolysine--tRNA ligase</fullName>
    </submittedName>
    <submittedName>
        <fullName evidence="7">Pyrrolysine-tRNAPyl ligase/Phenylalanine-tRNA ligase</fullName>
        <ecNumber evidence="7">6.1.1.20</ecNumber>
        <ecNumber evidence="7 8">6.1.1.26</ecNumber>
    </submittedName>
</protein>
<evidence type="ECO:0000259" key="6">
    <source>
        <dbReference type="PROSITE" id="PS50862"/>
    </source>
</evidence>
<dbReference type="GO" id="GO:0004826">
    <property type="term" value="F:phenylalanine-tRNA ligase activity"/>
    <property type="evidence" value="ECO:0007669"/>
    <property type="project" value="UniProtKB-EC"/>
</dbReference>
<evidence type="ECO:0000256" key="3">
    <source>
        <dbReference type="ARBA" id="ARBA00022840"/>
    </source>
</evidence>
<evidence type="ECO:0000313" key="7">
    <source>
        <dbReference type="EMBL" id="CAA7603424.1"/>
    </source>
</evidence>
<dbReference type="EMBL" id="LR746496">
    <property type="protein sequence ID" value="CAA7603424.1"/>
    <property type="molecule type" value="Genomic_DNA"/>
</dbReference>
<dbReference type="SUPFAM" id="SSF55681">
    <property type="entry name" value="Class II aaRS and biotin synthetases"/>
    <property type="match status" value="1"/>
</dbReference>
<dbReference type="Pfam" id="PF01409">
    <property type="entry name" value="tRNA-synt_2d"/>
    <property type="match status" value="1"/>
</dbReference>
<evidence type="ECO:0000256" key="1">
    <source>
        <dbReference type="ARBA" id="ARBA00022598"/>
    </source>
</evidence>
<reference evidence="8" key="1">
    <citation type="submission" date="2014-11" db="EMBL/GenBank/DDBJ databases">
        <authorList>
            <person name="Hornung B.V."/>
        </authorList>
    </citation>
    <scope>NUCLEOTIDE SEQUENCE</scope>
    <source>
        <strain evidence="8">INE</strain>
    </source>
</reference>
<dbReference type="Proteomes" id="UP000836597">
    <property type="component" value="Chromosome"/>
</dbReference>
<name>A0A8S0WRP0_9FIRM</name>
<evidence type="ECO:0000256" key="2">
    <source>
        <dbReference type="ARBA" id="ARBA00022741"/>
    </source>
</evidence>
<dbReference type="GO" id="GO:0140096">
    <property type="term" value="F:catalytic activity, acting on a protein"/>
    <property type="evidence" value="ECO:0007669"/>
    <property type="project" value="UniProtKB-ARBA"/>
</dbReference>
<dbReference type="GO" id="GO:0006412">
    <property type="term" value="P:translation"/>
    <property type="evidence" value="ECO:0007669"/>
    <property type="project" value="UniProtKB-KW"/>
</dbReference>
<dbReference type="Gene3D" id="3.30.930.10">
    <property type="entry name" value="Bira Bifunctional Protein, Domain 2"/>
    <property type="match status" value="1"/>
</dbReference>
<sequence length="278" mass="31350">MSITWTTTQKQRLMELGAVQELATRTFGDAADRDQSFQRIESELVGANKQALMAHKGQGSRPVLNELGDKLIDCLRRQGFSQVNTPIIIAKSTLERMTITDDSPLAEQVFWVDHNKCLRPMLAPNLYSVMKDLYRQWGDPVRIFEIGSCFRKESQGKYHLNEFTMLNLVEMGVADGQQENRLRALISMVMKAVGMTNYKVEKNSSEVYGETIDVVCGDLELSSGAYGPHSLDNLWGVFTPWVGLGIGVERLAMALEGHRNIKRVGRSLSYWNGFRLNI</sequence>
<dbReference type="InterPro" id="IPR002319">
    <property type="entry name" value="Phenylalanyl-tRNA_Synthase"/>
</dbReference>
<dbReference type="GO" id="GO:0000049">
    <property type="term" value="F:tRNA binding"/>
    <property type="evidence" value="ECO:0007669"/>
    <property type="project" value="InterPro"/>
</dbReference>
<reference evidence="7" key="2">
    <citation type="submission" date="2020-01" db="EMBL/GenBank/DDBJ databases">
        <authorList>
            <person name="Hornung B."/>
        </authorList>
    </citation>
    <scope>NUCLEOTIDE SEQUENCE</scope>
    <source>
        <strain evidence="7">PacBioINE</strain>
    </source>
</reference>
<dbReference type="GO" id="GO:0005524">
    <property type="term" value="F:ATP binding"/>
    <property type="evidence" value="ECO:0007669"/>
    <property type="project" value="UniProtKB-KW"/>
</dbReference>
<keyword evidence="3" id="KW-0067">ATP-binding</keyword>
<accession>A0A8S0WRP0</accession>
<gene>
    <name evidence="8" type="ORF">DEACI_1619</name>
    <name evidence="7" type="ORF">DEACI_4247</name>
</gene>
<dbReference type="GO" id="GO:0043767">
    <property type="term" value="F:pyrrolysyl-tRNA synthetase activity"/>
    <property type="evidence" value="ECO:0007669"/>
    <property type="project" value="UniProtKB-EC"/>
</dbReference>
<feature type="domain" description="Aminoacyl-transfer RNA synthetases class-II family profile" evidence="6">
    <location>
        <begin position="75"/>
        <end position="255"/>
    </location>
</feature>
<organism evidence="7">
    <name type="scientific">Acididesulfobacillus acetoxydans</name>
    <dbReference type="NCBI Taxonomy" id="1561005"/>
    <lineage>
        <taxon>Bacteria</taxon>
        <taxon>Bacillati</taxon>
        <taxon>Bacillota</taxon>
        <taxon>Clostridia</taxon>
        <taxon>Eubacteriales</taxon>
        <taxon>Peptococcaceae</taxon>
        <taxon>Acididesulfobacillus</taxon>
    </lineage>
</organism>
<dbReference type="PROSITE" id="PS50862">
    <property type="entry name" value="AA_TRNA_LIGASE_II"/>
    <property type="match status" value="1"/>
</dbReference>
<keyword evidence="4" id="KW-0648">Protein biosynthesis</keyword>
<dbReference type="Gene3D" id="1.10.287.540">
    <property type="entry name" value="Helix hairpin bin"/>
    <property type="match status" value="1"/>
</dbReference>
<evidence type="ECO:0000313" key="9">
    <source>
        <dbReference type="Proteomes" id="UP001071230"/>
    </source>
</evidence>
<dbReference type="NCBIfam" id="TIGR02367">
    <property type="entry name" value="PylS_Cterm"/>
    <property type="match status" value="1"/>
</dbReference>
<evidence type="ECO:0000313" key="8">
    <source>
        <dbReference type="EMBL" id="CEJ07161.1"/>
    </source>
</evidence>
<dbReference type="EC" id="6.1.1.20" evidence="7"/>
<dbReference type="InterPro" id="IPR023877">
    <property type="entry name" value="Pyrrolysyl-tRNA_ligase_C"/>
</dbReference>
<dbReference type="GO" id="GO:0016740">
    <property type="term" value="F:transferase activity"/>
    <property type="evidence" value="ECO:0007669"/>
    <property type="project" value="UniProtKB-ARBA"/>
</dbReference>
<dbReference type="KEGG" id="aacx:DEACI_4247"/>
<proteinExistence type="predicted"/>
<keyword evidence="2" id="KW-0547">Nucleotide-binding</keyword>
<keyword evidence="9" id="KW-1185">Reference proteome</keyword>
<keyword evidence="1 7" id="KW-0436">Ligase</keyword>
<dbReference type="Proteomes" id="UP001071230">
    <property type="component" value="Unassembled WGS sequence"/>
</dbReference>
<dbReference type="InterPro" id="IPR045864">
    <property type="entry name" value="aa-tRNA-synth_II/BPL/LPL"/>
</dbReference>
<dbReference type="GO" id="GO:0043039">
    <property type="term" value="P:tRNA aminoacylation"/>
    <property type="evidence" value="ECO:0007669"/>
    <property type="project" value="InterPro"/>
</dbReference>
<dbReference type="AlphaFoldDB" id="A0A8S0WRP0"/>
<evidence type="ECO:0000256" key="5">
    <source>
        <dbReference type="ARBA" id="ARBA00023146"/>
    </source>
</evidence>
<dbReference type="EC" id="6.1.1.26" evidence="7 8"/>
<dbReference type="EMBL" id="CDGJ01000040">
    <property type="protein sequence ID" value="CEJ07161.1"/>
    <property type="molecule type" value="Genomic_DNA"/>
</dbReference>